<evidence type="ECO:0000256" key="1">
    <source>
        <dbReference type="ARBA" id="ARBA00001946"/>
    </source>
</evidence>
<evidence type="ECO:0000313" key="5">
    <source>
        <dbReference type="EMBL" id="MSC62046.1"/>
    </source>
</evidence>
<accession>A0A844DKU6</accession>
<dbReference type="InterPro" id="IPR000086">
    <property type="entry name" value="NUDIX_hydrolase_dom"/>
</dbReference>
<evidence type="ECO:0000256" key="3">
    <source>
        <dbReference type="RuleBase" id="RU003476"/>
    </source>
</evidence>
<dbReference type="RefSeq" id="WP_035394072.1">
    <property type="nucleotide sequence ID" value="NZ_CP023819.1"/>
</dbReference>
<gene>
    <name evidence="5" type="ORF">GKD95_01505</name>
</gene>
<evidence type="ECO:0000259" key="4">
    <source>
        <dbReference type="PROSITE" id="PS51462"/>
    </source>
</evidence>
<dbReference type="InterPro" id="IPR015797">
    <property type="entry name" value="NUDIX_hydrolase-like_dom_sf"/>
</dbReference>
<protein>
    <submittedName>
        <fullName evidence="5">NUDIX domain-containing protein</fullName>
    </submittedName>
</protein>
<dbReference type="PROSITE" id="PS51462">
    <property type="entry name" value="NUDIX"/>
    <property type="match status" value="1"/>
</dbReference>
<dbReference type="PANTHER" id="PTHR43046">
    <property type="entry name" value="GDP-MANNOSE MANNOSYL HYDROLASE"/>
    <property type="match status" value="1"/>
</dbReference>
<feature type="domain" description="Nudix hydrolase" evidence="4">
    <location>
        <begin position="11"/>
        <end position="153"/>
    </location>
</feature>
<dbReference type="InterPro" id="IPR020476">
    <property type="entry name" value="Nudix_hydrolase"/>
</dbReference>
<dbReference type="GO" id="GO:0016787">
    <property type="term" value="F:hydrolase activity"/>
    <property type="evidence" value="ECO:0007669"/>
    <property type="project" value="UniProtKB-KW"/>
</dbReference>
<dbReference type="AlphaFoldDB" id="A0A844DKU6"/>
<dbReference type="InterPro" id="IPR020084">
    <property type="entry name" value="NUDIX_hydrolase_CS"/>
</dbReference>
<keyword evidence="2 3" id="KW-0378">Hydrolase</keyword>
<dbReference type="Proteomes" id="UP000461506">
    <property type="component" value="Unassembled WGS sequence"/>
</dbReference>
<comment type="cofactor">
    <cofactor evidence="1">
        <name>Mg(2+)</name>
        <dbReference type="ChEBI" id="CHEBI:18420"/>
    </cofactor>
</comment>
<dbReference type="Gene3D" id="3.90.79.10">
    <property type="entry name" value="Nucleoside Triphosphate Pyrophosphohydrolase"/>
    <property type="match status" value="1"/>
</dbReference>
<dbReference type="PANTHER" id="PTHR43046:SF14">
    <property type="entry name" value="MUTT_NUDIX FAMILY PROTEIN"/>
    <property type="match status" value="1"/>
</dbReference>
<evidence type="ECO:0000313" key="6">
    <source>
        <dbReference type="Proteomes" id="UP000461506"/>
    </source>
</evidence>
<dbReference type="GeneID" id="90660132"/>
<comment type="caution">
    <text evidence="5">The sequence shown here is derived from an EMBL/GenBank/DDBJ whole genome shotgun (WGS) entry which is preliminary data.</text>
</comment>
<comment type="similarity">
    <text evidence="3">Belongs to the Nudix hydrolase family.</text>
</comment>
<proteinExistence type="inferred from homology"/>
<dbReference type="EMBL" id="WKQN01000001">
    <property type="protein sequence ID" value="MSC62046.1"/>
    <property type="molecule type" value="Genomic_DNA"/>
</dbReference>
<dbReference type="PROSITE" id="PS00893">
    <property type="entry name" value="NUDIX_BOX"/>
    <property type="match status" value="1"/>
</dbReference>
<dbReference type="Pfam" id="PF00293">
    <property type="entry name" value="NUDIX"/>
    <property type="match status" value="1"/>
</dbReference>
<name>A0A844DKU6_9FIRM</name>
<reference evidence="5 6" key="1">
    <citation type="journal article" date="2019" name="Nat. Med.">
        <title>A library of human gut bacterial isolates paired with longitudinal multiomics data enables mechanistic microbiome research.</title>
        <authorList>
            <person name="Poyet M."/>
            <person name="Groussin M."/>
            <person name="Gibbons S.M."/>
            <person name="Avila-Pacheco J."/>
            <person name="Jiang X."/>
            <person name="Kearney S.M."/>
            <person name="Perrotta A.R."/>
            <person name="Berdy B."/>
            <person name="Zhao S."/>
            <person name="Lieberman T.D."/>
            <person name="Swanson P.K."/>
            <person name="Smith M."/>
            <person name="Roesemann S."/>
            <person name="Alexander J.E."/>
            <person name="Rich S.A."/>
            <person name="Livny J."/>
            <person name="Vlamakis H."/>
            <person name="Clish C."/>
            <person name="Bullock K."/>
            <person name="Deik A."/>
            <person name="Scott J."/>
            <person name="Pierce K.A."/>
            <person name="Xavier R.J."/>
            <person name="Alm E.J."/>
        </authorList>
    </citation>
    <scope>NUCLEOTIDE SEQUENCE [LARGE SCALE GENOMIC DNA]</scope>
    <source>
        <strain evidence="5 6">BIOML-A1</strain>
    </source>
</reference>
<dbReference type="CDD" id="cd04688">
    <property type="entry name" value="NUDIX_Hydrolase"/>
    <property type="match status" value="1"/>
</dbReference>
<dbReference type="PRINTS" id="PR00502">
    <property type="entry name" value="NUDIXFAMILY"/>
</dbReference>
<sequence length="159" mass="18561">MDISFKMGDEKFNYRVSAIIISNGRILAMSHDKPSEYYSLPGGRVMMEETAEQAMIREVREELGVSLKISRPLWLNQSFFTKDTDGLRYHEICIYFLMDTADAGLLERQNTFTRTEGTDTHIFKWLEIAQLKDETFYPLFLKKEISNLPDGFTIRTEVR</sequence>
<organism evidence="5 6">
    <name type="scientific">Faecalibacterium prausnitzii</name>
    <dbReference type="NCBI Taxonomy" id="853"/>
    <lineage>
        <taxon>Bacteria</taxon>
        <taxon>Bacillati</taxon>
        <taxon>Bacillota</taxon>
        <taxon>Clostridia</taxon>
        <taxon>Eubacteriales</taxon>
        <taxon>Oscillospiraceae</taxon>
        <taxon>Faecalibacterium</taxon>
    </lineage>
</organism>
<dbReference type="SUPFAM" id="SSF55811">
    <property type="entry name" value="Nudix"/>
    <property type="match status" value="1"/>
</dbReference>
<evidence type="ECO:0000256" key="2">
    <source>
        <dbReference type="ARBA" id="ARBA00022801"/>
    </source>
</evidence>